<evidence type="ECO:0000256" key="8">
    <source>
        <dbReference type="ARBA" id="ARBA00033120"/>
    </source>
</evidence>
<dbReference type="PANTHER" id="PTHR33175:SF13">
    <property type="entry name" value="HISTONE-LIKE PROTEIN"/>
    <property type="match status" value="1"/>
</dbReference>
<dbReference type="Proteomes" id="UP000283850">
    <property type="component" value="Unassembled WGS sequence"/>
</dbReference>
<comment type="subcellular location">
    <subcellularLocation>
        <location evidence="1">Virion</location>
    </subcellularLocation>
</comment>
<accession>A0A412Y3M3</accession>
<proteinExistence type="inferred from homology"/>
<dbReference type="Gene3D" id="4.10.520.10">
    <property type="entry name" value="IHF-like DNA-binding proteins"/>
    <property type="match status" value="1"/>
</dbReference>
<feature type="domain" description="HU" evidence="12">
    <location>
        <begin position="16"/>
        <end position="118"/>
    </location>
</feature>
<evidence type="ECO:0000256" key="4">
    <source>
        <dbReference type="ARBA" id="ARBA00016145"/>
    </source>
</evidence>
<dbReference type="InterPro" id="IPR041607">
    <property type="entry name" value="HU-HIG"/>
</dbReference>
<evidence type="ECO:0000256" key="9">
    <source>
        <dbReference type="ARBA" id="ARBA00033227"/>
    </source>
</evidence>
<dbReference type="GO" id="GO:0003677">
    <property type="term" value="F:DNA binding"/>
    <property type="evidence" value="ECO:0007669"/>
    <property type="project" value="UniProtKB-KW"/>
</dbReference>
<dbReference type="AlphaFoldDB" id="A0A412Y3M3"/>
<reference evidence="13 14" key="1">
    <citation type="submission" date="2018-08" db="EMBL/GenBank/DDBJ databases">
        <title>A genome reference for cultivated species of the human gut microbiota.</title>
        <authorList>
            <person name="Zou Y."/>
            <person name="Xue W."/>
            <person name="Luo G."/>
        </authorList>
    </citation>
    <scope>NUCLEOTIDE SEQUENCE [LARGE SCALE GENOMIC DNA]</scope>
    <source>
        <strain evidence="13 14">AF14-32</strain>
    </source>
</reference>
<dbReference type="RefSeq" id="WP_118421757.1">
    <property type="nucleotide sequence ID" value="NZ_QRZF01000010.1"/>
</dbReference>
<name>A0A412Y3M3_9BACE</name>
<keyword evidence="6" id="KW-0426">Late protein</keyword>
<dbReference type="GO" id="GO:0006260">
    <property type="term" value="P:DNA replication"/>
    <property type="evidence" value="ECO:0007669"/>
    <property type="project" value="UniProtKB-KW"/>
</dbReference>
<feature type="region of interest" description="Disordered" evidence="11">
    <location>
        <begin position="136"/>
        <end position="160"/>
    </location>
</feature>
<evidence type="ECO:0000256" key="10">
    <source>
        <dbReference type="ARBA" id="ARBA00046140"/>
    </source>
</evidence>
<comment type="function">
    <text evidence="10">DNA-binding protein that plays a critical role in nucleoid compaction, genome replication and DNA replication and transcription. Binds to both ssDNA and dsDNA with a binding site covering about 15 nucleotides. Displays DNA-supercoiling activity only when associated with the viral DNA topoisomerase 2.</text>
</comment>
<evidence type="ECO:0000313" key="14">
    <source>
        <dbReference type="Proteomes" id="UP000283850"/>
    </source>
</evidence>
<dbReference type="NCBIfam" id="TIGR01201">
    <property type="entry name" value="HU_rel"/>
    <property type="match status" value="1"/>
</dbReference>
<comment type="subunit">
    <text evidence="3">Homodimer.</text>
</comment>
<dbReference type="PANTHER" id="PTHR33175">
    <property type="entry name" value="DNA-BINDING PROTEIN HU"/>
    <property type="match status" value="1"/>
</dbReference>
<comment type="caution">
    <text evidence="13">The sequence shown here is derived from an EMBL/GenBank/DDBJ whole genome shotgun (WGS) entry which is preliminary data.</text>
</comment>
<comment type="similarity">
    <text evidence="2">Belongs to the bacterial histone-like protein family.</text>
</comment>
<evidence type="ECO:0000256" key="2">
    <source>
        <dbReference type="ARBA" id="ARBA00010529"/>
    </source>
</evidence>
<dbReference type="GO" id="GO:0030527">
    <property type="term" value="F:structural constituent of chromatin"/>
    <property type="evidence" value="ECO:0007669"/>
    <property type="project" value="InterPro"/>
</dbReference>
<dbReference type="InterPro" id="IPR000119">
    <property type="entry name" value="Hist_DNA-bd"/>
</dbReference>
<dbReference type="InterPro" id="IPR005902">
    <property type="entry name" value="HU_DNA-bd_put"/>
</dbReference>
<evidence type="ECO:0000256" key="1">
    <source>
        <dbReference type="ARBA" id="ARBA00004328"/>
    </source>
</evidence>
<dbReference type="EMBL" id="QRZF01000010">
    <property type="protein sequence ID" value="RGV52025.1"/>
    <property type="molecule type" value="Genomic_DNA"/>
</dbReference>
<dbReference type="GO" id="GO:0005829">
    <property type="term" value="C:cytosol"/>
    <property type="evidence" value="ECO:0007669"/>
    <property type="project" value="TreeGrafter"/>
</dbReference>
<sequence length="160" mass="17492">MDVLVERYLRRKIVSDSSSPKLYYLRQVPLTCGKVDIDVLAAAIEKNCAMTKGDVKHVIEALVEEVQANLANGNKVKLNKFGTFHMTFCCPGTETADKCTVRNISRVNIRFVPDKELKLVNGSNAQTRSTANVTFSLEKTDGEGGSSNKPDGGLEEDPLG</sequence>
<evidence type="ECO:0000259" key="12">
    <source>
        <dbReference type="Pfam" id="PF18291"/>
    </source>
</evidence>
<dbReference type="InterPro" id="IPR010992">
    <property type="entry name" value="IHF-like_DNA-bd_dom_sf"/>
</dbReference>
<dbReference type="SUPFAM" id="SSF47729">
    <property type="entry name" value="IHF-like DNA-binding proteins"/>
    <property type="match status" value="1"/>
</dbReference>
<protein>
    <recommendedName>
        <fullName evidence="4">Viral histone-like protein</fullName>
    </recommendedName>
    <alternativeName>
        <fullName evidence="9">DNA-binding protein pA104R</fullName>
    </alternativeName>
    <alternativeName>
        <fullName evidence="8">pA104R</fullName>
    </alternativeName>
</protein>
<evidence type="ECO:0000313" key="13">
    <source>
        <dbReference type="EMBL" id="RGV52025.1"/>
    </source>
</evidence>
<evidence type="ECO:0000256" key="7">
    <source>
        <dbReference type="ARBA" id="ARBA00023125"/>
    </source>
</evidence>
<keyword evidence="5" id="KW-0235">DNA replication</keyword>
<dbReference type="Pfam" id="PF18291">
    <property type="entry name" value="HU-HIG"/>
    <property type="match status" value="1"/>
</dbReference>
<keyword evidence="7 13" id="KW-0238">DNA-binding</keyword>
<gene>
    <name evidence="13" type="ORF">DWW10_15240</name>
</gene>
<evidence type="ECO:0000256" key="5">
    <source>
        <dbReference type="ARBA" id="ARBA00022705"/>
    </source>
</evidence>
<evidence type="ECO:0000256" key="3">
    <source>
        <dbReference type="ARBA" id="ARBA00011738"/>
    </source>
</evidence>
<organism evidence="13 14">
    <name type="scientific">Bacteroides intestinalis</name>
    <dbReference type="NCBI Taxonomy" id="329854"/>
    <lineage>
        <taxon>Bacteria</taxon>
        <taxon>Pseudomonadati</taxon>
        <taxon>Bacteroidota</taxon>
        <taxon>Bacteroidia</taxon>
        <taxon>Bacteroidales</taxon>
        <taxon>Bacteroidaceae</taxon>
        <taxon>Bacteroides</taxon>
    </lineage>
</organism>
<evidence type="ECO:0000256" key="11">
    <source>
        <dbReference type="SAM" id="MobiDB-lite"/>
    </source>
</evidence>
<evidence type="ECO:0000256" key="6">
    <source>
        <dbReference type="ARBA" id="ARBA00022921"/>
    </source>
</evidence>